<dbReference type="Pfam" id="PF00702">
    <property type="entry name" value="Hydrolase"/>
    <property type="match status" value="1"/>
</dbReference>
<organism evidence="2 3">
    <name type="scientific">Youngiibacter fragilis 232.1</name>
    <dbReference type="NCBI Taxonomy" id="994573"/>
    <lineage>
        <taxon>Bacteria</taxon>
        <taxon>Bacillati</taxon>
        <taxon>Bacillota</taxon>
        <taxon>Clostridia</taxon>
        <taxon>Eubacteriales</taxon>
        <taxon>Clostridiaceae</taxon>
        <taxon>Youngiibacter</taxon>
    </lineage>
</organism>
<dbReference type="PATRIC" id="fig|994573.3.peg.583"/>
<dbReference type="InterPro" id="IPR023214">
    <property type="entry name" value="HAD_sf"/>
</dbReference>
<evidence type="ECO:0000313" key="3">
    <source>
        <dbReference type="Proteomes" id="UP000017747"/>
    </source>
</evidence>
<dbReference type="PRINTS" id="PR00413">
    <property type="entry name" value="HADHALOGNASE"/>
</dbReference>
<dbReference type="InterPro" id="IPR036412">
    <property type="entry name" value="HAD-like_sf"/>
</dbReference>
<reference evidence="2 3" key="1">
    <citation type="journal article" date="2014" name="Genome Announc.">
        <title>Genome Sequence of Youngiibacter fragilis, the Type Strain of the Genus Youngiibacter.</title>
        <authorList>
            <person name="Wawrik C.B."/>
            <person name="Callaghan A.V."/>
            <person name="Stamps B.W."/>
            <person name="Wawrik B."/>
        </authorList>
    </citation>
    <scope>NUCLEOTIDE SEQUENCE [LARGE SCALE GENOMIC DNA]</scope>
    <source>
        <strain evidence="2 3">232.1</strain>
    </source>
</reference>
<dbReference type="Proteomes" id="UP000017747">
    <property type="component" value="Unassembled WGS sequence"/>
</dbReference>
<dbReference type="GO" id="GO:0016787">
    <property type="term" value="F:hydrolase activity"/>
    <property type="evidence" value="ECO:0007669"/>
    <property type="project" value="UniProtKB-KW"/>
</dbReference>
<dbReference type="eggNOG" id="COG1011">
    <property type="taxonomic scope" value="Bacteria"/>
</dbReference>
<name>V7I9J5_9CLOT</name>
<evidence type="ECO:0000256" key="1">
    <source>
        <dbReference type="ARBA" id="ARBA00022801"/>
    </source>
</evidence>
<dbReference type="InterPro" id="IPR051540">
    <property type="entry name" value="S-2-haloacid_dehalogenase"/>
</dbReference>
<proteinExistence type="predicted"/>
<comment type="caution">
    <text evidence="2">The sequence shown here is derived from an EMBL/GenBank/DDBJ whole genome shotgun (WGS) entry which is preliminary data.</text>
</comment>
<dbReference type="STRING" id="994573.T472_0203110"/>
<keyword evidence="1 2" id="KW-0378">Hydrolase</keyword>
<gene>
    <name evidence="2" type="ORF">T472_0203110</name>
</gene>
<dbReference type="RefSeq" id="WP_023389028.1">
    <property type="nucleotide sequence ID" value="NZ_AXUN02000046.1"/>
</dbReference>
<dbReference type="InterPro" id="IPR006439">
    <property type="entry name" value="HAD-SF_hydro_IA"/>
</dbReference>
<dbReference type="SFLD" id="SFLDS00003">
    <property type="entry name" value="Haloacid_Dehalogenase"/>
    <property type="match status" value="1"/>
</dbReference>
<sequence>MDGLTTILFDLDGTLLPMDLEKFQELYFKGLSGEFSDLMDPRKLGGLVWECTLEMVKDKSSRTNRDVFMDEMGKRVGHDQVSEYERRFMEYYGGNFEHVKESTYSSDSMREAVSILKENGYTLAIATNPVFPEAAVLRRIEWAGLSREDFQLITNFDNSHYCKPNLEYYEEILEALGKSAGECLMVGNDELEDMVPKALGMKTYLVTDNMVPGDIKGPEPDFRGTSADFLGFIKNSIRQI</sequence>
<dbReference type="OrthoDB" id="9809962at2"/>
<dbReference type="PANTHER" id="PTHR43316:SF3">
    <property type="entry name" value="HALOACID DEHALOGENASE, TYPE II (AFU_ORTHOLOGUE AFUA_2G07750)-RELATED"/>
    <property type="match status" value="1"/>
</dbReference>
<protein>
    <submittedName>
        <fullName evidence="2">Hydrolase</fullName>
    </submittedName>
</protein>
<dbReference type="PANTHER" id="PTHR43316">
    <property type="entry name" value="HYDROLASE, HALOACID DELAHOGENASE-RELATED"/>
    <property type="match status" value="1"/>
</dbReference>
<dbReference type="EMBL" id="AXUN02000046">
    <property type="protein sequence ID" value="ETA81961.1"/>
    <property type="molecule type" value="Genomic_DNA"/>
</dbReference>
<dbReference type="AlphaFoldDB" id="V7I9J5"/>
<dbReference type="SFLD" id="SFLDG01129">
    <property type="entry name" value="C1.5:_HAD__Beta-PGM__Phosphata"/>
    <property type="match status" value="1"/>
</dbReference>
<dbReference type="SUPFAM" id="SSF56784">
    <property type="entry name" value="HAD-like"/>
    <property type="match status" value="1"/>
</dbReference>
<evidence type="ECO:0000313" key="2">
    <source>
        <dbReference type="EMBL" id="ETA81961.1"/>
    </source>
</evidence>
<accession>V7I9J5</accession>
<keyword evidence="3" id="KW-1185">Reference proteome</keyword>
<dbReference type="Gene3D" id="3.40.50.1000">
    <property type="entry name" value="HAD superfamily/HAD-like"/>
    <property type="match status" value="1"/>
</dbReference>